<feature type="compositionally biased region" description="Polar residues" evidence="8">
    <location>
        <begin position="699"/>
        <end position="709"/>
    </location>
</feature>
<feature type="region of interest" description="Disordered" evidence="8">
    <location>
        <begin position="1"/>
        <end position="31"/>
    </location>
</feature>
<protein>
    <recommendedName>
        <fullName evidence="9">Cyclic nucleotide-binding domain-containing protein</fullName>
    </recommendedName>
</protein>
<evidence type="ECO:0000256" key="5">
    <source>
        <dbReference type="ARBA" id="ARBA00023065"/>
    </source>
</evidence>
<keyword evidence="2" id="KW-0813">Transport</keyword>
<dbReference type="InterPro" id="IPR018490">
    <property type="entry name" value="cNMP-bd_dom_sf"/>
</dbReference>
<dbReference type="InterPro" id="IPR014710">
    <property type="entry name" value="RmlC-like_jellyroll"/>
</dbReference>
<reference evidence="10 11" key="1">
    <citation type="submission" date="2018-03" db="EMBL/GenBank/DDBJ databases">
        <authorList>
            <person name="Fogelqvist J."/>
        </authorList>
    </citation>
    <scope>NUCLEOTIDE SEQUENCE [LARGE SCALE GENOMIC DNA]</scope>
</reference>
<evidence type="ECO:0000256" key="4">
    <source>
        <dbReference type="ARBA" id="ARBA00022989"/>
    </source>
</evidence>
<keyword evidence="3" id="KW-0812">Transmembrane</keyword>
<dbReference type="AlphaFoldDB" id="A0A3P3Y0R5"/>
<dbReference type="Gene3D" id="2.60.120.10">
    <property type="entry name" value="Jelly Rolls"/>
    <property type="match status" value="1"/>
</dbReference>
<feature type="compositionally biased region" description="Low complexity" evidence="8">
    <location>
        <begin position="680"/>
        <end position="696"/>
    </location>
</feature>
<feature type="compositionally biased region" description="Low complexity" evidence="8">
    <location>
        <begin position="13"/>
        <end position="31"/>
    </location>
</feature>
<dbReference type="Gene3D" id="1.10.287.630">
    <property type="entry name" value="Helix hairpin bin"/>
    <property type="match status" value="1"/>
</dbReference>
<dbReference type="PROSITE" id="PS50042">
    <property type="entry name" value="CNMP_BINDING_3"/>
    <property type="match status" value="1"/>
</dbReference>
<dbReference type="Pfam" id="PF00027">
    <property type="entry name" value="cNMP_binding"/>
    <property type="match status" value="1"/>
</dbReference>
<evidence type="ECO:0000256" key="8">
    <source>
        <dbReference type="SAM" id="MobiDB-lite"/>
    </source>
</evidence>
<dbReference type="GO" id="GO:0016020">
    <property type="term" value="C:membrane"/>
    <property type="evidence" value="ECO:0007669"/>
    <property type="project" value="UniProtKB-SubCell"/>
</dbReference>
<dbReference type="InterPro" id="IPR000595">
    <property type="entry name" value="cNMP-bd_dom"/>
</dbReference>
<evidence type="ECO:0000256" key="3">
    <source>
        <dbReference type="ARBA" id="ARBA00022692"/>
    </source>
</evidence>
<evidence type="ECO:0000313" key="11">
    <source>
        <dbReference type="Proteomes" id="UP000290189"/>
    </source>
</evidence>
<evidence type="ECO:0000256" key="2">
    <source>
        <dbReference type="ARBA" id="ARBA00022448"/>
    </source>
</evidence>
<geneLocation type="mitochondrion" evidence="10"/>
<dbReference type="EMBL" id="OVEO01000002">
    <property type="protein sequence ID" value="SPQ93791.1"/>
    <property type="molecule type" value="Genomic_DNA"/>
</dbReference>
<dbReference type="SUPFAM" id="SSF51206">
    <property type="entry name" value="cAMP-binding domain-like"/>
    <property type="match status" value="1"/>
</dbReference>
<dbReference type="CDD" id="cd00038">
    <property type="entry name" value="CAP_ED"/>
    <property type="match status" value="1"/>
</dbReference>
<gene>
    <name evidence="10" type="ORF">PLBR_LOCUS1006</name>
</gene>
<dbReference type="InterPro" id="IPR005821">
    <property type="entry name" value="Ion_trans_dom"/>
</dbReference>
<accession>A0A3P3Y0R5</accession>
<dbReference type="Pfam" id="PF00520">
    <property type="entry name" value="Ion_trans"/>
    <property type="match status" value="1"/>
</dbReference>
<keyword evidence="6" id="KW-0472">Membrane</keyword>
<organism evidence="10 11">
    <name type="scientific">Plasmodiophora brassicae</name>
    <name type="common">Clubroot disease agent</name>
    <dbReference type="NCBI Taxonomy" id="37360"/>
    <lineage>
        <taxon>Eukaryota</taxon>
        <taxon>Sar</taxon>
        <taxon>Rhizaria</taxon>
        <taxon>Endomyxa</taxon>
        <taxon>Phytomyxea</taxon>
        <taxon>Plasmodiophorida</taxon>
        <taxon>Plasmodiophoridae</taxon>
        <taxon>Plasmodiophora</taxon>
    </lineage>
</organism>
<feature type="region of interest" description="Disordered" evidence="8">
    <location>
        <begin position="595"/>
        <end position="648"/>
    </location>
</feature>
<feature type="region of interest" description="Disordered" evidence="8">
    <location>
        <begin position="673"/>
        <end position="709"/>
    </location>
</feature>
<comment type="subcellular location">
    <subcellularLocation>
        <location evidence="1">Membrane</location>
        <topology evidence="1">Multi-pass membrane protein</topology>
    </subcellularLocation>
</comment>
<sequence length="709" mass="78034">MLDGGGSSTKRVAWATPMPAPPAAGASDTPAAPAPKIGWDFIASGAGKKVVSSPRKSEIKLDPTKSAALNRLRLAASKVGAEEVRKKREADADQQAMYTFTEALRAAMEENERSNRAWFVLLPSNPFRQFWEVCLSFLLLYTLIYLPIREAFTPDDAYTTLDLVIDIMFTMDMLLTFVSAYDDVNGDLVTDPRRIVLQYARTWFVVDLLSSFPFEAVIPQNDYQSLAGINAIGKSLKVPRLMVRALRFVKLFRAHRFQKLFYELEYSPNVHQGSVRMLKLLLMVVTFGHFSACLWYRVGAQSLQDYPNLSWLHNALDADTRANASDAYLYAISLYWAFQTLTTVGYGDVQGHSWYEMLVAMAVMTLGATTFSYITATVTSVIHSSDGASAEYRERMHKVSLFLAEKNLPPAIQVRVIHEMDALYRRTLKMSHNWATLMADMSPRLQKDIVQHTMADVLKISAFVRHVNDDDFCADLFAACEEVYLQPGQFLATYGFPSDYWYFVRKGSVAAVSSGDSSLIYRKYTMGSSLGESGVFLTTTWFSSIRALSAAVVLRLPIAALLRIAGAHEGVSNLLIDLATADLAKISMAKKNAELAPGAPPAAKEKHAPSSLRSARFRSSRSNLNDEIQADESAPSGVGSGRENSAAWAEHDDDALDRLQRLVNQLAADVEMVTAGPADPSAAPAETGPAPATTPTRLRGSSSSRASET</sequence>
<dbReference type="FunFam" id="1.10.287.70:FF:000123">
    <property type="entry name" value="Potassium channel KAT3"/>
    <property type="match status" value="1"/>
</dbReference>
<dbReference type="Gene3D" id="1.10.287.70">
    <property type="match status" value="1"/>
</dbReference>
<keyword evidence="10" id="KW-0496">Mitochondrion</keyword>
<dbReference type="SUPFAM" id="SSF81324">
    <property type="entry name" value="Voltage-gated potassium channels"/>
    <property type="match status" value="1"/>
</dbReference>
<keyword evidence="4" id="KW-1133">Transmembrane helix</keyword>
<dbReference type="InterPro" id="IPR003938">
    <property type="entry name" value="K_chnl_volt-dep_EAG/ELK/ERG"/>
</dbReference>
<evidence type="ECO:0000256" key="1">
    <source>
        <dbReference type="ARBA" id="ARBA00004141"/>
    </source>
</evidence>
<keyword evidence="7" id="KW-0407">Ion channel</keyword>
<dbReference type="PANTHER" id="PTHR47823">
    <property type="entry name" value="ION_TRANS DOMAIN-CONTAINING PROTEIN"/>
    <property type="match status" value="1"/>
</dbReference>
<proteinExistence type="predicted"/>
<feature type="domain" description="Cyclic nucleotide-binding" evidence="9">
    <location>
        <begin position="475"/>
        <end position="566"/>
    </location>
</feature>
<dbReference type="PANTHER" id="PTHR47823:SF9">
    <property type="entry name" value="CHROMOSOME UNDETERMINED SCAFFOLD_10, WHOLE GENOME SHOTGUN SEQUENCE"/>
    <property type="match status" value="1"/>
</dbReference>
<name>A0A3P3Y0R5_PLABS</name>
<keyword evidence="5" id="KW-0406">Ion transport</keyword>
<evidence type="ECO:0000313" key="10">
    <source>
        <dbReference type="EMBL" id="SPQ93791.1"/>
    </source>
</evidence>
<dbReference type="GO" id="GO:0005249">
    <property type="term" value="F:voltage-gated potassium channel activity"/>
    <property type="evidence" value="ECO:0007669"/>
    <property type="project" value="InterPro"/>
</dbReference>
<evidence type="ECO:0000259" key="9">
    <source>
        <dbReference type="PROSITE" id="PS50042"/>
    </source>
</evidence>
<evidence type="ECO:0000256" key="7">
    <source>
        <dbReference type="ARBA" id="ARBA00023303"/>
    </source>
</evidence>
<dbReference type="PRINTS" id="PR01463">
    <property type="entry name" value="EAGCHANLFMLY"/>
</dbReference>
<evidence type="ECO:0000256" key="6">
    <source>
        <dbReference type="ARBA" id="ARBA00023136"/>
    </source>
</evidence>
<dbReference type="Proteomes" id="UP000290189">
    <property type="component" value="Unassembled WGS sequence"/>
</dbReference>